<name>A0ABP8TI84_9ACTN</name>
<evidence type="ECO:0000313" key="2">
    <source>
        <dbReference type="EMBL" id="GAA4607231.1"/>
    </source>
</evidence>
<evidence type="ECO:0000256" key="1">
    <source>
        <dbReference type="SAM" id="Phobius"/>
    </source>
</evidence>
<proteinExistence type="predicted"/>
<dbReference type="Proteomes" id="UP001500212">
    <property type="component" value="Unassembled WGS sequence"/>
</dbReference>
<gene>
    <name evidence="2" type="ORF">GCM10023195_27230</name>
</gene>
<comment type="caution">
    <text evidence="2">The sequence shown here is derived from an EMBL/GenBank/DDBJ whole genome shotgun (WGS) entry which is preliminary data.</text>
</comment>
<dbReference type="EMBL" id="BAABHJ010000005">
    <property type="protein sequence ID" value="GAA4607231.1"/>
    <property type="molecule type" value="Genomic_DNA"/>
</dbReference>
<reference evidence="3" key="1">
    <citation type="journal article" date="2019" name="Int. J. Syst. Evol. Microbiol.">
        <title>The Global Catalogue of Microorganisms (GCM) 10K type strain sequencing project: providing services to taxonomists for standard genome sequencing and annotation.</title>
        <authorList>
            <consortium name="The Broad Institute Genomics Platform"/>
            <consortium name="The Broad Institute Genome Sequencing Center for Infectious Disease"/>
            <person name="Wu L."/>
            <person name="Ma J."/>
        </authorList>
    </citation>
    <scope>NUCLEOTIDE SEQUENCE [LARGE SCALE GENOMIC DNA]</scope>
    <source>
        <strain evidence="3">JCM 17938</strain>
    </source>
</reference>
<sequence length="61" mass="6377">MSCEHLICARCSGPVVEGRCPACRAARAEVHRTGPFGLSPIVIGALILALTLLIALKLGLH</sequence>
<dbReference type="RefSeq" id="WP_345353540.1">
    <property type="nucleotide sequence ID" value="NZ_BAABHJ010000005.1"/>
</dbReference>
<protein>
    <recommendedName>
        <fullName evidence="4">RING-type domain-containing protein</fullName>
    </recommendedName>
</protein>
<evidence type="ECO:0000313" key="3">
    <source>
        <dbReference type="Proteomes" id="UP001500212"/>
    </source>
</evidence>
<keyword evidence="1" id="KW-0472">Membrane</keyword>
<keyword evidence="1" id="KW-0812">Transmembrane</keyword>
<keyword evidence="3" id="KW-1185">Reference proteome</keyword>
<organism evidence="2 3">
    <name type="scientific">Actinoallomurus liliacearum</name>
    <dbReference type="NCBI Taxonomy" id="1080073"/>
    <lineage>
        <taxon>Bacteria</taxon>
        <taxon>Bacillati</taxon>
        <taxon>Actinomycetota</taxon>
        <taxon>Actinomycetes</taxon>
        <taxon>Streptosporangiales</taxon>
        <taxon>Thermomonosporaceae</taxon>
        <taxon>Actinoallomurus</taxon>
    </lineage>
</organism>
<evidence type="ECO:0008006" key="4">
    <source>
        <dbReference type="Google" id="ProtNLM"/>
    </source>
</evidence>
<accession>A0ABP8TI84</accession>
<keyword evidence="1" id="KW-1133">Transmembrane helix</keyword>
<feature type="transmembrane region" description="Helical" evidence="1">
    <location>
        <begin position="41"/>
        <end position="60"/>
    </location>
</feature>